<dbReference type="Gene3D" id="3.10.530.10">
    <property type="entry name" value="CPE0013-like"/>
    <property type="match status" value="1"/>
</dbReference>
<dbReference type="Proteomes" id="UP001623592">
    <property type="component" value="Unassembled WGS sequence"/>
</dbReference>
<dbReference type="SUPFAM" id="SSF160148">
    <property type="entry name" value="CPE0013-like"/>
    <property type="match status" value="1"/>
</dbReference>
<sequence length="121" mass="12853">MERELICICCPRGCHLKVDDKSLTVSGNSCPRGAEYGAGEVTNPVRIITSTVKVNGSDIPVVPVKTEKAIPKGITMKCMEEINKVTMTAPVKIGDVIIKNVLGTGINVVATKNVSKKQSGE</sequence>
<dbReference type="PANTHER" id="PTHR39450">
    <property type="entry name" value="MOLYBDOPTERIN OXIDOREDUCTASE, 4FE-4S CLUSTER-BINDING SUBUNIT"/>
    <property type="match status" value="1"/>
</dbReference>
<protein>
    <submittedName>
        <fullName evidence="1">DUF1667 domain-containing protein</fullName>
    </submittedName>
</protein>
<dbReference type="PANTHER" id="PTHR39450:SF1">
    <property type="entry name" value="DUF1667 DOMAIN-CONTAINING PROTEIN"/>
    <property type="match status" value="1"/>
</dbReference>
<evidence type="ECO:0000313" key="2">
    <source>
        <dbReference type="Proteomes" id="UP001623592"/>
    </source>
</evidence>
<organism evidence="1 2">
    <name type="scientific">Clostridium neuense</name>
    <dbReference type="NCBI Taxonomy" id="1728934"/>
    <lineage>
        <taxon>Bacteria</taxon>
        <taxon>Bacillati</taxon>
        <taxon>Bacillota</taxon>
        <taxon>Clostridia</taxon>
        <taxon>Eubacteriales</taxon>
        <taxon>Clostridiaceae</taxon>
        <taxon>Clostridium</taxon>
    </lineage>
</organism>
<proteinExistence type="predicted"/>
<accession>A0ABW8THI1</accession>
<dbReference type="InterPro" id="IPR036593">
    <property type="entry name" value="CPE0013-like_sf"/>
</dbReference>
<dbReference type="InterPro" id="IPR012460">
    <property type="entry name" value="DUF1667"/>
</dbReference>
<dbReference type="EMBL" id="JBJIAA010000014">
    <property type="protein sequence ID" value="MFL0252009.1"/>
    <property type="molecule type" value="Genomic_DNA"/>
</dbReference>
<gene>
    <name evidence="1" type="ORF">ACJDT4_16435</name>
</gene>
<reference evidence="1 2" key="1">
    <citation type="submission" date="2024-11" db="EMBL/GenBank/DDBJ databases">
        <authorList>
            <person name="Heng Y.C."/>
            <person name="Lim A.C.H."/>
            <person name="Lee J.K.Y."/>
            <person name="Kittelmann S."/>
        </authorList>
    </citation>
    <scope>NUCLEOTIDE SEQUENCE [LARGE SCALE GENOMIC DNA]</scope>
    <source>
        <strain evidence="1 2">WILCCON 0114</strain>
    </source>
</reference>
<comment type="caution">
    <text evidence="1">The sequence shown here is derived from an EMBL/GenBank/DDBJ whole genome shotgun (WGS) entry which is preliminary data.</text>
</comment>
<keyword evidence="2" id="KW-1185">Reference proteome</keyword>
<dbReference type="Pfam" id="PF07892">
    <property type="entry name" value="DUF1667"/>
    <property type="match status" value="1"/>
</dbReference>
<dbReference type="RefSeq" id="WP_406788661.1">
    <property type="nucleotide sequence ID" value="NZ_JBJIAA010000014.1"/>
</dbReference>
<name>A0ABW8THI1_9CLOT</name>
<evidence type="ECO:0000313" key="1">
    <source>
        <dbReference type="EMBL" id="MFL0252009.1"/>
    </source>
</evidence>